<reference evidence="2" key="1">
    <citation type="submission" date="2016-11" db="UniProtKB">
        <authorList>
            <consortium name="WormBaseParasite"/>
        </authorList>
    </citation>
    <scope>IDENTIFICATION</scope>
</reference>
<dbReference type="WBParaSite" id="Hba_15529">
    <property type="protein sequence ID" value="Hba_15529"/>
    <property type="gene ID" value="Hba_15529"/>
</dbReference>
<dbReference type="Proteomes" id="UP000095283">
    <property type="component" value="Unplaced"/>
</dbReference>
<organism evidence="1 2">
    <name type="scientific">Heterorhabditis bacteriophora</name>
    <name type="common">Entomopathogenic nematode worm</name>
    <dbReference type="NCBI Taxonomy" id="37862"/>
    <lineage>
        <taxon>Eukaryota</taxon>
        <taxon>Metazoa</taxon>
        <taxon>Ecdysozoa</taxon>
        <taxon>Nematoda</taxon>
        <taxon>Chromadorea</taxon>
        <taxon>Rhabditida</taxon>
        <taxon>Rhabditina</taxon>
        <taxon>Rhabditomorpha</taxon>
        <taxon>Strongyloidea</taxon>
        <taxon>Heterorhabditidae</taxon>
        <taxon>Heterorhabditis</taxon>
    </lineage>
</organism>
<proteinExistence type="predicted"/>
<dbReference type="AlphaFoldDB" id="A0A1I7XDB3"/>
<keyword evidence="1" id="KW-1185">Reference proteome</keyword>
<evidence type="ECO:0000313" key="2">
    <source>
        <dbReference type="WBParaSite" id="Hba_15529"/>
    </source>
</evidence>
<accession>A0A1I7XDB3</accession>
<sequence>MTRSYNYPSVFFLKPLTDLINMLYGEITLIKC</sequence>
<name>A0A1I7XDB3_HETBA</name>
<protein>
    <submittedName>
        <fullName evidence="2">Uncharacterized protein</fullName>
    </submittedName>
</protein>
<evidence type="ECO:0000313" key="1">
    <source>
        <dbReference type="Proteomes" id="UP000095283"/>
    </source>
</evidence>